<keyword evidence="4 11" id="KW-0812">Transmembrane</keyword>
<organism evidence="13 14">
    <name type="scientific">Chlorella sorokiniana</name>
    <name type="common">Freshwater green alga</name>
    <dbReference type="NCBI Taxonomy" id="3076"/>
    <lineage>
        <taxon>Eukaryota</taxon>
        <taxon>Viridiplantae</taxon>
        <taxon>Chlorophyta</taxon>
        <taxon>core chlorophytes</taxon>
        <taxon>Trebouxiophyceae</taxon>
        <taxon>Chlorellales</taxon>
        <taxon>Chlorellaceae</taxon>
        <taxon>Chlorella clade</taxon>
        <taxon>Chlorella</taxon>
    </lineage>
</organism>
<keyword evidence="14" id="KW-1185">Reference proteome</keyword>
<feature type="region of interest" description="Disordered" evidence="10">
    <location>
        <begin position="1"/>
        <end position="107"/>
    </location>
</feature>
<keyword evidence="3" id="KW-1003">Cell membrane</keyword>
<dbReference type="GO" id="GO:0005694">
    <property type="term" value="C:chromosome"/>
    <property type="evidence" value="ECO:0007669"/>
    <property type="project" value="InterPro"/>
</dbReference>
<feature type="domain" description="RecF/RecN/SMC N-terminal" evidence="12">
    <location>
        <begin position="602"/>
        <end position="1738"/>
    </location>
</feature>
<dbReference type="InterPro" id="IPR044566">
    <property type="entry name" value="RMV1-like"/>
</dbReference>
<reference evidence="13 14" key="1">
    <citation type="journal article" date="2018" name="Plant J.">
        <title>Genome sequences of Chlorella sorokiniana UTEX 1602 and Micractinium conductrix SAG 241.80: implications to maltose excretion by a green alga.</title>
        <authorList>
            <person name="Arriola M.B."/>
            <person name="Velmurugan N."/>
            <person name="Zhang Y."/>
            <person name="Plunkett M.H."/>
            <person name="Hondzo H."/>
            <person name="Barney B.M."/>
        </authorList>
    </citation>
    <scope>NUCLEOTIDE SEQUENCE [LARGE SCALE GENOMIC DNA]</scope>
    <source>
        <strain evidence="14">UTEX 1602</strain>
    </source>
</reference>
<dbReference type="GO" id="GO:0005886">
    <property type="term" value="C:plasma membrane"/>
    <property type="evidence" value="ECO:0007669"/>
    <property type="project" value="UniProtKB-SubCell"/>
</dbReference>
<dbReference type="Pfam" id="PF02463">
    <property type="entry name" value="SMC_N"/>
    <property type="match status" value="1"/>
</dbReference>
<evidence type="ECO:0000256" key="10">
    <source>
        <dbReference type="SAM" id="MobiDB-lite"/>
    </source>
</evidence>
<name>A0A2P6TDB3_CHLSO</name>
<protein>
    <submittedName>
        <fullName evidence="13">Polyamine transporter isoform B</fullName>
    </submittedName>
</protein>
<feature type="transmembrane region" description="Helical" evidence="11">
    <location>
        <begin position="419"/>
        <end position="437"/>
    </location>
</feature>
<keyword evidence="7 11" id="KW-0472">Membrane</keyword>
<dbReference type="FunFam" id="1.20.1740.10:FF:000041">
    <property type="entry name" value="Amino acid permease, putative"/>
    <property type="match status" value="1"/>
</dbReference>
<dbReference type="PANTHER" id="PTHR45826:SF2">
    <property type="entry name" value="AMINO ACID TRANSPORTER"/>
    <property type="match status" value="1"/>
</dbReference>
<feature type="transmembrane region" description="Helical" evidence="11">
    <location>
        <begin position="483"/>
        <end position="502"/>
    </location>
</feature>
<sequence>MVPLPVQSARRPSTEEPILTRTVSNLSNSSEIELSDGPSLAEAFEGGSPRSSHGTTPRFGSTSRQPGVETIAEGEERPGSTGSTTPQRRRRSGSQAGSPSQGGGQKAKPLSLLPLIALIFYDVSGGPFGIEDAVSKGAPLLALLGFLLLPLIWSVPEALVTAELATTFPENSGYVAWVTAAFGPFWGFQKGFYAWVSGVTDNAVYPVLFLDYLQQVYPVFQSGWPRMVFLIGFNAALTYLNYRGLHVVGDAAIGMTVFTLLPFVVICLLGLPHVKPANWVRVDWGTVQWLPFLEVMFWNLNYWDSVSTLAGEVQDPSRTFPRALAGAVVLVVATYLLPLLVGLGVTQDPSAWELGFFTTLGKQVGGAWLAWWVVAAAAVSQVGQFEAEMSSDSYQLQGMSERGFLPSVFNHRSKYGTPTWGILASSIGVAGIVFLDFGQIVELLNSVYCLGQLLEFVAFIWLRIRYPTLHRPYRIPLPTWGCIAMLTPACLLLVGLLIVPWATGNMPVILFTFGTMGLGALLYPAIQAARRRRLVAFAGTTVTEFKEMLYTMYVPADEETPAGPFVGGSSPKGSDGAEERQGLLVADGSLAAPYLQAIMAHITAVRLKAFKSVGGGWQEFRFDRGLNAIVGPNGCGKSSLLDALCFAFAAPPRTFAAASLADLANSDSSEVCEVAVSLRSGGGEVHTVAAALAPDGGRAFKVNGRVKSGKEVRDFLRGLGISLESGAAVIKQAQVTRLADANSPTDLAALVAEASGLGRWNEEVAAAAEELKRTRRALADVQASLLTLERGVAASEEQLKAAERHEQLEHEAASLAQQLAEALQAAVGAAAAAADEGAAAAEAANFKAQAAQQALEDAQAALAAAQSEAAAAEQQPGGSAGSDATLLSLQQHLAAAEEEVRLLAARQQRWAELQAAVQQEQAAVARLTTAHNRAAAEAAAASQAQRQLEADLRLAESAASAQSLAKAVAAEVQQLGAAVAEGEQAAAAAAAAVSSSEARLAELQPERSRAAEALQAAQAAASGAPSGQAAEALVQQQQAKLSQLRRRESQLAQEAGTLAVRLGGSAGDGWRPLHACFSFADPAAAKQHTAALQVLDDGKLAVAVADSMEAAGQLLAAGSGQRIWPLDSLVAADHTQQQRRAAQAFPAGQVVLPLDLLRFEPRFRPAMLRAFGSHVLAASDAVAGQLITRFGVPSITPDGRVTSHGTLQGGWRGSGSGSSDASPVQLKLRLSDAEAQLAALRQEAAAAEAALAMAVQQSHTAQEAAAALETAAAELAAAEAELQECNTQLAAQHMAAADAQAVLGRVRVELAAKQQLQSSLDSGSSRGAGNEAALAALQREQHRMASNAASLETAAAAVAAELAAAADRLAGAEDALALAAMPADWEAQLALQRAQAAAAAAALAACEAELATASEAAAAKQQAVEAAAAGVAAAKQALAEADGHASDLQAAAARLAAERSELEGQLAALLREVPELRLAPLSATAPAGSQSVAALRSSASQLARQRQRVLEEQRSSNATRLPLAEQIHLREQQVALAAARQQAATLSTAAQRLQEGIDSSNPQVLAANEAVFGAVADTFASLTAAVLPAYRVRMRKVGSAVHEGVRLEFAHHGSHTAAADGADSELAPTDDGSGGGSASWRSGLDVLSGGQRTMVSLAFVVAVAMAGASTSLFLMDEVDAALDEINQHLVSSPAPTPQVARLFDSLSASSAVACSQVLCVSHNAAFQQLCSRVVRLTRGAGGTMPADGGGGKGDGGKAGAAAGRSKKARNA</sequence>
<feature type="region of interest" description="Disordered" evidence="10">
    <location>
        <begin position="1618"/>
        <end position="1638"/>
    </location>
</feature>
<dbReference type="EMBL" id="LHPG02000022">
    <property type="protein sequence ID" value="PRW20631.1"/>
    <property type="molecule type" value="Genomic_DNA"/>
</dbReference>
<feature type="transmembrane region" description="Helical" evidence="11">
    <location>
        <begin position="508"/>
        <end position="526"/>
    </location>
</feature>
<evidence type="ECO:0000256" key="7">
    <source>
        <dbReference type="ARBA" id="ARBA00023136"/>
    </source>
</evidence>
<evidence type="ECO:0000256" key="5">
    <source>
        <dbReference type="ARBA" id="ARBA00022989"/>
    </source>
</evidence>
<evidence type="ECO:0000313" key="14">
    <source>
        <dbReference type="Proteomes" id="UP000239899"/>
    </source>
</evidence>
<feature type="compositionally biased region" description="Gly residues" evidence="10">
    <location>
        <begin position="1207"/>
        <end position="1216"/>
    </location>
</feature>
<feature type="coiled-coil region" evidence="9">
    <location>
        <begin position="1027"/>
        <end position="1054"/>
    </location>
</feature>
<dbReference type="InterPro" id="IPR003395">
    <property type="entry name" value="RecF/RecN/SMC_N"/>
</dbReference>
<evidence type="ECO:0000256" key="3">
    <source>
        <dbReference type="ARBA" id="ARBA00022475"/>
    </source>
</evidence>
<dbReference type="SUPFAM" id="SSF75553">
    <property type="entry name" value="Smc hinge domain"/>
    <property type="match status" value="1"/>
</dbReference>
<keyword evidence="5 11" id="KW-1133">Transmembrane helix</keyword>
<dbReference type="GO" id="GO:0015203">
    <property type="term" value="F:polyamine transmembrane transporter activity"/>
    <property type="evidence" value="ECO:0007669"/>
    <property type="project" value="UniProtKB-ARBA"/>
</dbReference>
<evidence type="ECO:0000313" key="13">
    <source>
        <dbReference type="EMBL" id="PRW20631.1"/>
    </source>
</evidence>
<dbReference type="GO" id="GO:0051276">
    <property type="term" value="P:chromosome organization"/>
    <property type="evidence" value="ECO:0007669"/>
    <property type="project" value="InterPro"/>
</dbReference>
<dbReference type="InterPro" id="IPR036277">
    <property type="entry name" value="SMC_hinge_sf"/>
</dbReference>
<feature type="transmembrane region" description="Helical" evidence="11">
    <location>
        <begin position="443"/>
        <end position="462"/>
    </location>
</feature>
<evidence type="ECO:0000256" key="4">
    <source>
        <dbReference type="ARBA" id="ARBA00022692"/>
    </source>
</evidence>
<evidence type="ECO:0000256" key="9">
    <source>
        <dbReference type="SAM" id="Coils"/>
    </source>
</evidence>
<feature type="transmembrane region" description="Helical" evidence="11">
    <location>
        <begin position="110"/>
        <end position="128"/>
    </location>
</feature>
<keyword evidence="6 9" id="KW-0175">Coiled coil</keyword>
<dbReference type="PANTHER" id="PTHR45826">
    <property type="entry name" value="POLYAMINE TRANSPORTER PUT1"/>
    <property type="match status" value="1"/>
</dbReference>
<evidence type="ECO:0000256" key="1">
    <source>
        <dbReference type="ARBA" id="ARBA00004651"/>
    </source>
</evidence>
<feature type="coiled-coil region" evidence="9">
    <location>
        <begin position="1403"/>
        <end position="1479"/>
    </location>
</feature>
<feature type="compositionally biased region" description="Polar residues" evidence="10">
    <location>
        <begin position="49"/>
        <end position="65"/>
    </location>
</feature>
<keyword evidence="2" id="KW-0813">Transport</keyword>
<feature type="transmembrane region" description="Helical" evidence="11">
    <location>
        <begin position="365"/>
        <end position="383"/>
    </location>
</feature>
<evidence type="ECO:0000256" key="2">
    <source>
        <dbReference type="ARBA" id="ARBA00022448"/>
    </source>
</evidence>
<feature type="transmembrane region" description="Helical" evidence="11">
    <location>
        <begin position="324"/>
        <end position="345"/>
    </location>
</feature>
<dbReference type="InterPro" id="IPR027417">
    <property type="entry name" value="P-loop_NTPase"/>
</dbReference>
<evidence type="ECO:0000256" key="8">
    <source>
        <dbReference type="ARBA" id="ARBA00024041"/>
    </source>
</evidence>
<evidence type="ECO:0000259" key="12">
    <source>
        <dbReference type="Pfam" id="PF02463"/>
    </source>
</evidence>
<dbReference type="STRING" id="3076.A0A2P6TDB3"/>
<feature type="transmembrane region" description="Helical" evidence="11">
    <location>
        <begin position="174"/>
        <end position="196"/>
    </location>
</feature>
<gene>
    <name evidence="13" type="ORF">C2E21_8883</name>
</gene>
<feature type="transmembrane region" description="Helical" evidence="11">
    <location>
        <begin position="252"/>
        <end position="274"/>
    </location>
</feature>
<dbReference type="Gene3D" id="3.40.50.300">
    <property type="entry name" value="P-loop containing nucleotide triphosphate hydrolases"/>
    <property type="match status" value="2"/>
</dbReference>
<dbReference type="SUPFAM" id="SSF52540">
    <property type="entry name" value="P-loop containing nucleoside triphosphate hydrolases"/>
    <property type="match status" value="1"/>
</dbReference>
<feature type="region of interest" description="Disordered" evidence="10">
    <location>
        <begin position="1199"/>
        <end position="1222"/>
    </location>
</feature>
<dbReference type="InterPro" id="IPR002293">
    <property type="entry name" value="AA/rel_permease1"/>
</dbReference>
<dbReference type="Proteomes" id="UP000239899">
    <property type="component" value="Unassembled WGS sequence"/>
</dbReference>
<evidence type="ECO:0000256" key="11">
    <source>
        <dbReference type="SAM" id="Phobius"/>
    </source>
</evidence>
<feature type="coiled-coil region" evidence="9">
    <location>
        <begin position="1230"/>
        <end position="1288"/>
    </location>
</feature>
<feature type="coiled-coil region" evidence="9">
    <location>
        <begin position="757"/>
        <end position="906"/>
    </location>
</feature>
<feature type="compositionally biased region" description="Gly residues" evidence="10">
    <location>
        <begin position="1742"/>
        <end position="1758"/>
    </location>
</feature>
<dbReference type="OrthoDB" id="5982228at2759"/>
<accession>A0A2P6TDB3</accession>
<evidence type="ECO:0000256" key="6">
    <source>
        <dbReference type="ARBA" id="ARBA00023054"/>
    </source>
</evidence>
<comment type="caution">
    <text evidence="13">The sequence shown here is derived from an EMBL/GenBank/DDBJ whole genome shotgun (WGS) entry which is preliminary data.</text>
</comment>
<comment type="subcellular location">
    <subcellularLocation>
        <location evidence="1">Cell membrane</location>
        <topology evidence="1">Multi-pass membrane protein</topology>
    </subcellularLocation>
</comment>
<comment type="similarity">
    <text evidence="8">Belongs to the amino acid-polyamine-organocation (APC) superfamily. Polyamine:cation symporter (PHS) (TC 2.A.3.12) family.</text>
</comment>
<dbReference type="Pfam" id="PF13520">
    <property type="entry name" value="AA_permease_2"/>
    <property type="match status" value="1"/>
</dbReference>
<feature type="transmembrane region" description="Helical" evidence="11">
    <location>
        <begin position="216"/>
        <end position="240"/>
    </location>
</feature>
<feature type="region of interest" description="Disordered" evidence="10">
    <location>
        <begin position="1742"/>
        <end position="1771"/>
    </location>
</feature>
<feature type="transmembrane region" description="Helical" evidence="11">
    <location>
        <begin position="140"/>
        <end position="162"/>
    </location>
</feature>
<proteinExistence type="inferred from homology"/>
<dbReference type="GO" id="GO:0005524">
    <property type="term" value="F:ATP binding"/>
    <property type="evidence" value="ECO:0007669"/>
    <property type="project" value="InterPro"/>
</dbReference>
<dbReference type="Gene3D" id="1.20.1740.10">
    <property type="entry name" value="Amino acid/polyamine transporter I"/>
    <property type="match status" value="1"/>
</dbReference>